<evidence type="ECO:0000313" key="5">
    <source>
        <dbReference type="EMBL" id="OAQ15053.1"/>
    </source>
</evidence>
<dbReference type="SUPFAM" id="SSF101322">
    <property type="entry name" value="YcfC-like"/>
    <property type="match status" value="1"/>
</dbReference>
<protein>
    <recommendedName>
        <fullName evidence="4">High frequency lysogenization protein HflD homolog</fullName>
    </recommendedName>
</protein>
<sequence length="209" mass="23269">MSNYQDISIAFAGVCQCAELVYQFAHTGNVEQTYFKTSLQSLLITQPDSTLHVFGDNPANLSIGFETALAQLGGKPGKIDAEVSRYWIGILALSRKLNKNPQAKAELARRLQQLERQLPLYDNDILHAQILSNIAAIYSDIISPMGTRIQVFGLQELLSRTDIQNKVRASLLAGVRAGILWQQVGGSRWQFFLARKKLINATQSLYSSR</sequence>
<reference evidence="5 6" key="1">
    <citation type="submission" date="2014-01" db="EMBL/GenBank/DDBJ databases">
        <authorList>
            <person name="Zuccon D."/>
        </authorList>
    </citation>
    <scope>NUCLEOTIDE SEQUENCE [LARGE SCALE GENOMIC DNA]</scope>
    <source>
        <strain evidence="5 6">Y31</strain>
    </source>
</reference>
<comment type="similarity">
    <text evidence="4">Belongs to the HflD family.</text>
</comment>
<dbReference type="NCBIfam" id="NF001246">
    <property type="entry name" value="PRK00218.1-2"/>
    <property type="match status" value="1"/>
</dbReference>
<dbReference type="EMBL" id="JACI01000001">
    <property type="protein sequence ID" value="OAQ15053.1"/>
    <property type="molecule type" value="Genomic_DNA"/>
</dbReference>
<name>A0A179CYQ1_BIBTR</name>
<dbReference type="InterPro" id="IPR035932">
    <property type="entry name" value="HflD-like_sf"/>
</dbReference>
<dbReference type="GO" id="GO:0005886">
    <property type="term" value="C:plasma membrane"/>
    <property type="evidence" value="ECO:0007669"/>
    <property type="project" value="UniProtKB-SubCell"/>
</dbReference>
<comment type="subcellular location">
    <subcellularLocation>
        <location evidence="4">Cytoplasm</location>
    </subcellularLocation>
    <subcellularLocation>
        <location evidence="4">Cell membrane</location>
        <topology evidence="4">Peripheral membrane protein</topology>
        <orientation evidence="4">Cytoplasmic side</orientation>
    </subcellularLocation>
</comment>
<keyword evidence="3 4" id="KW-0472">Membrane</keyword>
<evidence type="ECO:0000256" key="3">
    <source>
        <dbReference type="ARBA" id="ARBA00023136"/>
    </source>
</evidence>
<dbReference type="PANTHER" id="PTHR38100">
    <property type="entry name" value="HIGH FREQUENCY LYSOGENIZATION PROTEIN HFLD"/>
    <property type="match status" value="1"/>
</dbReference>
<organism evidence="5 6">
    <name type="scientific">Bibersteinia trehalosi Y31</name>
    <dbReference type="NCBI Taxonomy" id="1261658"/>
    <lineage>
        <taxon>Bacteria</taxon>
        <taxon>Pseudomonadati</taxon>
        <taxon>Pseudomonadota</taxon>
        <taxon>Gammaproteobacteria</taxon>
        <taxon>Pasteurellales</taxon>
        <taxon>Pasteurellaceae</taxon>
        <taxon>Bibersteinia</taxon>
    </lineage>
</organism>
<dbReference type="Proteomes" id="UP000078358">
    <property type="component" value="Unassembled WGS sequence"/>
</dbReference>
<dbReference type="Pfam" id="PF04356">
    <property type="entry name" value="DUF489"/>
    <property type="match status" value="1"/>
</dbReference>
<comment type="caution">
    <text evidence="5">The sequence shown here is derived from an EMBL/GenBank/DDBJ whole genome shotgun (WGS) entry which is preliminary data.</text>
</comment>
<dbReference type="Gene3D" id="1.10.3890.10">
    <property type="entry name" value="HflD-like"/>
    <property type="match status" value="1"/>
</dbReference>
<dbReference type="HAMAP" id="MF_00695">
    <property type="entry name" value="HflD_protein"/>
    <property type="match status" value="1"/>
</dbReference>
<dbReference type="AlphaFoldDB" id="A0A179CYQ1"/>
<evidence type="ECO:0000313" key="6">
    <source>
        <dbReference type="Proteomes" id="UP000078358"/>
    </source>
</evidence>
<dbReference type="PATRIC" id="fig|1261658.3.peg.91"/>
<evidence type="ECO:0000256" key="2">
    <source>
        <dbReference type="ARBA" id="ARBA00022490"/>
    </source>
</evidence>
<gene>
    <name evidence="4" type="primary">hflD</name>
    <name evidence="5" type="ORF">F480_00455</name>
</gene>
<keyword evidence="1 4" id="KW-1003">Cell membrane</keyword>
<evidence type="ECO:0000256" key="4">
    <source>
        <dbReference type="HAMAP-Rule" id="MF_00695"/>
    </source>
</evidence>
<evidence type="ECO:0000256" key="1">
    <source>
        <dbReference type="ARBA" id="ARBA00022475"/>
    </source>
</evidence>
<dbReference type="PANTHER" id="PTHR38100:SF1">
    <property type="entry name" value="HIGH FREQUENCY LYSOGENIZATION PROTEIN HFLD"/>
    <property type="match status" value="1"/>
</dbReference>
<dbReference type="GO" id="GO:0005737">
    <property type="term" value="C:cytoplasm"/>
    <property type="evidence" value="ECO:0007669"/>
    <property type="project" value="UniProtKB-SubCell"/>
</dbReference>
<dbReference type="InterPro" id="IPR007451">
    <property type="entry name" value="HflD"/>
</dbReference>
<dbReference type="RefSeq" id="WP_025289378.1">
    <property type="nucleotide sequence ID" value="NZ_JACI01000001.1"/>
</dbReference>
<proteinExistence type="inferred from homology"/>
<keyword evidence="2 4" id="KW-0963">Cytoplasm</keyword>
<accession>A0A179CYQ1</accession>
<dbReference type="NCBIfam" id="NF001248">
    <property type="entry name" value="PRK00218.1-4"/>
    <property type="match status" value="1"/>
</dbReference>